<dbReference type="RefSeq" id="WP_036583617.1">
    <property type="nucleotide sequence ID" value="NZ_KK082193.1"/>
</dbReference>
<dbReference type="GO" id="GO:0008168">
    <property type="term" value="F:methyltransferase activity"/>
    <property type="evidence" value="ECO:0007669"/>
    <property type="project" value="UniProtKB-KW"/>
</dbReference>
<dbReference type="AlphaFoldDB" id="A0A9W5W8A8"/>
<dbReference type="PANTHER" id="PTHR35276">
    <property type="entry name" value="S-ADENOSYL-L-METHIONINE-DEPENDENT METHYLTRANSFERASES SUPERFAMILY PROTEIN"/>
    <property type="match status" value="1"/>
</dbReference>
<reference evidence="1 2" key="1">
    <citation type="submission" date="2014-02" db="EMBL/GenBank/DDBJ databases">
        <title>Genome sequence of Paenibacillus darwinianus reveals adaptive mechanisms for survival in Antarctic soils.</title>
        <authorList>
            <person name="Dsouza M."/>
            <person name="Taylor M.W."/>
            <person name="Turner S.J."/>
            <person name="Aislabie J."/>
        </authorList>
    </citation>
    <scope>NUCLEOTIDE SEQUENCE [LARGE SCALE GENOMIC DNA]</scope>
    <source>
        <strain evidence="1 2">CE1</strain>
    </source>
</reference>
<keyword evidence="1" id="KW-0489">Methyltransferase</keyword>
<dbReference type="EMBL" id="JFHU01000031">
    <property type="protein sequence ID" value="EXX91408.1"/>
    <property type="molecule type" value="Genomic_DNA"/>
</dbReference>
<accession>A0A9W5W8A8</accession>
<dbReference type="Proteomes" id="UP000053750">
    <property type="component" value="Unassembled WGS sequence"/>
</dbReference>
<dbReference type="SUPFAM" id="SSF53335">
    <property type="entry name" value="S-adenosyl-L-methionine-dependent methyltransferases"/>
    <property type="match status" value="1"/>
</dbReference>
<evidence type="ECO:0000313" key="1">
    <source>
        <dbReference type="EMBL" id="EXX91408.1"/>
    </source>
</evidence>
<dbReference type="OrthoDB" id="9792989at2"/>
<comment type="caution">
    <text evidence="1">The sequence shown here is derived from an EMBL/GenBank/DDBJ whole genome shotgun (WGS) entry which is preliminary data.</text>
</comment>
<organism evidence="1 2">
    <name type="scientific">Paenibacillus darwinianus</name>
    <dbReference type="NCBI Taxonomy" id="1380763"/>
    <lineage>
        <taxon>Bacteria</taxon>
        <taxon>Bacillati</taxon>
        <taxon>Bacillota</taxon>
        <taxon>Bacilli</taxon>
        <taxon>Bacillales</taxon>
        <taxon>Paenibacillaceae</taxon>
        <taxon>Paenibacillus</taxon>
    </lineage>
</organism>
<protein>
    <submittedName>
        <fullName evidence="1">SAM-dependent methyltransferase</fullName>
    </submittedName>
</protein>
<dbReference type="Pfam" id="PF06962">
    <property type="entry name" value="rRNA_methylase"/>
    <property type="match status" value="1"/>
</dbReference>
<name>A0A9W5W8A8_9BACL</name>
<keyword evidence="1" id="KW-0808">Transferase</keyword>
<sequence>MGFLSVLSMAHRMVGERLSPGATAVDATVGNGIDTAFLARTVGPKGTVYGFDIQQAALEATKQRVSSECSSGRMPRLTLWLESHERMKERIPVESHGCVSAVMFNLGYLPGSESAVARSVITRTASTLAALDAALELLQPRGIMTIVAYPGHAGGDEEAGAAAQWAERQPTTLAQTVTYRMAQKKAAPYLIAIEKK</sequence>
<dbReference type="PANTHER" id="PTHR35276:SF1">
    <property type="entry name" value="TRNA (MNM(5)S(2)U34)-METHYLTRANSFERASE, CHLOROPLASTIC"/>
    <property type="match status" value="1"/>
</dbReference>
<dbReference type="InterPro" id="IPR010719">
    <property type="entry name" value="MnmM_MeTrfase"/>
</dbReference>
<evidence type="ECO:0000313" key="2">
    <source>
        <dbReference type="Proteomes" id="UP000053750"/>
    </source>
</evidence>
<dbReference type="GO" id="GO:0032259">
    <property type="term" value="P:methylation"/>
    <property type="evidence" value="ECO:0007669"/>
    <property type="project" value="UniProtKB-KW"/>
</dbReference>
<keyword evidence="2" id="KW-1185">Reference proteome</keyword>
<gene>
    <name evidence="1" type="ORF">BG53_11275</name>
</gene>
<dbReference type="Gene3D" id="3.40.50.150">
    <property type="entry name" value="Vaccinia Virus protein VP39"/>
    <property type="match status" value="1"/>
</dbReference>
<proteinExistence type="predicted"/>
<dbReference type="InterPro" id="IPR029063">
    <property type="entry name" value="SAM-dependent_MTases_sf"/>
</dbReference>